<organism evidence="3">
    <name type="scientific">Cryptococcus bacillisporus CA1280</name>
    <dbReference type="NCBI Taxonomy" id="1296109"/>
    <lineage>
        <taxon>Eukaryota</taxon>
        <taxon>Fungi</taxon>
        <taxon>Dikarya</taxon>
        <taxon>Basidiomycota</taxon>
        <taxon>Agaricomycotina</taxon>
        <taxon>Tremellomycetes</taxon>
        <taxon>Tremellales</taxon>
        <taxon>Cryptococcaceae</taxon>
        <taxon>Cryptococcus</taxon>
        <taxon>Cryptococcus gattii species complex</taxon>
    </lineage>
</organism>
<dbReference type="InterPro" id="IPR029154">
    <property type="entry name" value="HIBADH-like_NADP-bd"/>
</dbReference>
<dbReference type="InterPro" id="IPR008927">
    <property type="entry name" value="6-PGluconate_DH-like_C_sf"/>
</dbReference>
<sequence>MTCEQKPVVGWIGLGAMGSGMAASLVSQGYKVKAYDVYPPSLKRVAEQGAISSSSPRDAAKGVQVLCLMVVNAQQVEETLFGKDVGVAEILENGASIIVFSTVPPSFLVKVAERLDKLDKNIGLVDSPVSGGSTRAAQGQLAIMSSGTASSIATARSVLDSLTLPPQGGLTLVGERVGIASDFKMINQVFCAVSIAAQGEALGLAKALGLNVRTVCEIIKQTTGDSFMFGHRAPWSIRPDPIPKSAMTIINKDIAIVMGEARRDHFPAPLSAAAEQLYTAALAVGLEKEEDGLVSKFWEKLGGEPIAEQGTEEEEIEKARELVVKPGKKVRKVLLATQNADSRISSLKEVLKKAGLEVVEQGKDADAVIVSDRSAAAVEEVLANVLSAGLSEGTPVILISNALPSSRLLQLAAEIKPLQLIDAPTAGGYKEAKGGSLTVFASGETDALSASHSVLSALSTQGGNATNLHFIGGGAGSATKVKAVNSLLEAIHLAVTGEGFAFAKHKEMDIERVFKVLSGGAARSFIMSDRFPRIISGASQDEPENTVSALWNDLSITLAEAKQHKCPFFLTQAAMQQLERLYSSGYADADDSSIIKLWEETGVKI</sequence>
<feature type="domain" description="3-hydroxyisobutyrate dehydrogenase-like NAD-binding" evidence="2">
    <location>
        <begin position="476"/>
        <end position="598"/>
    </location>
</feature>
<dbReference type="SUPFAM" id="SSF48179">
    <property type="entry name" value="6-phosphogluconate dehydrogenase C-terminal domain-like"/>
    <property type="match status" value="2"/>
</dbReference>
<dbReference type="Gene3D" id="3.40.50.720">
    <property type="entry name" value="NAD(P)-binding Rossmann-like Domain"/>
    <property type="match status" value="2"/>
</dbReference>
<proteinExistence type="predicted"/>
<dbReference type="GO" id="GO:0050661">
    <property type="term" value="F:NADP binding"/>
    <property type="evidence" value="ECO:0007669"/>
    <property type="project" value="InterPro"/>
</dbReference>
<evidence type="ECO:0000259" key="2">
    <source>
        <dbReference type="Pfam" id="PF14833"/>
    </source>
</evidence>
<dbReference type="Pfam" id="PF03446">
    <property type="entry name" value="NAD_binding_2"/>
    <property type="match status" value="2"/>
</dbReference>
<dbReference type="EMBL" id="KN847979">
    <property type="protein sequence ID" value="KIR47906.1"/>
    <property type="molecule type" value="Genomic_DNA"/>
</dbReference>
<dbReference type="HOGENOM" id="CLU_021873_0_0_1"/>
<name>A0A0D0VKK0_CRYGA</name>
<dbReference type="InterPro" id="IPR006115">
    <property type="entry name" value="6PGDH_NADP-bd"/>
</dbReference>
<dbReference type="InterPro" id="IPR036291">
    <property type="entry name" value="NAD(P)-bd_dom_sf"/>
</dbReference>
<gene>
    <name evidence="3" type="ORF">I312_03055</name>
</gene>
<evidence type="ECO:0000313" key="3">
    <source>
        <dbReference type="EMBL" id="KIR47906.1"/>
    </source>
</evidence>
<protein>
    <submittedName>
        <fullName evidence="3">3-hydroxyisobutyrate dehydrogenase</fullName>
    </submittedName>
</protein>
<dbReference type="OrthoDB" id="435038at2759"/>
<reference evidence="3" key="1">
    <citation type="submission" date="2015-01" db="EMBL/GenBank/DDBJ databases">
        <title>The Genome Sequence of Cryptococcus gattii CA1280.</title>
        <authorList>
            <consortium name="The Broad Institute Genomics Platform"/>
            <person name="Cuomo C."/>
            <person name="Litvintseva A."/>
            <person name="Chen Y."/>
            <person name="Heitman J."/>
            <person name="Sun S."/>
            <person name="Springer D."/>
            <person name="Dromer F."/>
            <person name="Young S."/>
            <person name="Zeng Q."/>
            <person name="Gargeya S."/>
            <person name="Abouelleil A."/>
            <person name="Alvarado L."/>
            <person name="Chapman S.B."/>
            <person name="Gainer-Dewar J."/>
            <person name="Goldberg J."/>
            <person name="Griggs A."/>
            <person name="Gujja S."/>
            <person name="Hansen M."/>
            <person name="Howarth C."/>
            <person name="Imamovic A."/>
            <person name="Larimer J."/>
            <person name="Murphy C."/>
            <person name="Naylor J."/>
            <person name="Pearson M."/>
            <person name="Priest M."/>
            <person name="Roberts A."/>
            <person name="Saif S."/>
            <person name="Shea T."/>
            <person name="Sykes S."/>
            <person name="Wortman J."/>
            <person name="Nusbaum C."/>
            <person name="Birren B."/>
        </authorList>
    </citation>
    <scope>NUCLEOTIDE SEQUENCE [LARGE SCALE GENOMIC DNA]</scope>
    <source>
        <strain evidence="3">CA1280</strain>
    </source>
</reference>
<dbReference type="GO" id="GO:0051287">
    <property type="term" value="F:NAD binding"/>
    <property type="evidence" value="ECO:0007669"/>
    <property type="project" value="InterPro"/>
</dbReference>
<dbReference type="PANTHER" id="PTHR43060">
    <property type="entry name" value="3-HYDROXYISOBUTYRATE DEHYDROGENASE-LIKE 1, MITOCHONDRIAL-RELATED"/>
    <property type="match status" value="1"/>
</dbReference>
<dbReference type="Gene3D" id="1.10.1040.10">
    <property type="entry name" value="N-(1-d-carboxylethyl)-l-norvaline Dehydrogenase, domain 2"/>
    <property type="match status" value="2"/>
</dbReference>
<dbReference type="SUPFAM" id="SSF51735">
    <property type="entry name" value="NAD(P)-binding Rossmann-fold domains"/>
    <property type="match status" value="2"/>
</dbReference>
<dbReference type="Pfam" id="PF14833">
    <property type="entry name" value="NAD_binding_11"/>
    <property type="match status" value="2"/>
</dbReference>
<evidence type="ECO:0000259" key="1">
    <source>
        <dbReference type="Pfam" id="PF03446"/>
    </source>
</evidence>
<dbReference type="PANTHER" id="PTHR43060:SF17">
    <property type="entry name" value="L-THREONATE DEHYDROGENASE"/>
    <property type="match status" value="1"/>
</dbReference>
<accession>A0A0D0VKK0</accession>
<dbReference type="AlphaFoldDB" id="A0A0D0VKK0"/>
<feature type="domain" description="6-phosphogluconate dehydrogenase NADP-binding" evidence="1">
    <location>
        <begin position="9"/>
        <end position="162"/>
    </location>
</feature>
<feature type="domain" description="3-hydroxyisobutyrate dehydrogenase-like NAD-binding" evidence="2">
    <location>
        <begin position="180"/>
        <end position="289"/>
    </location>
</feature>
<dbReference type="InterPro" id="IPR013328">
    <property type="entry name" value="6PGD_dom2"/>
</dbReference>
<feature type="domain" description="6-phosphogluconate dehydrogenase NADP-binding" evidence="1">
    <location>
        <begin position="357"/>
        <end position="460"/>
    </location>
</feature>